<evidence type="ECO:0000313" key="8">
    <source>
        <dbReference type="EMBL" id="KAG8596320.1"/>
    </source>
</evidence>
<protein>
    <recommendedName>
        <fullName evidence="7">Ig-like domain-containing protein</fullName>
    </recommendedName>
</protein>
<dbReference type="SMART" id="SM00406">
    <property type="entry name" value="IGv"/>
    <property type="match status" value="1"/>
</dbReference>
<feature type="signal peptide" evidence="6">
    <location>
        <begin position="1"/>
        <end position="24"/>
    </location>
</feature>
<keyword evidence="1 6" id="KW-0732">Signal</keyword>
<evidence type="ECO:0000256" key="3">
    <source>
        <dbReference type="ARBA" id="ARBA00023170"/>
    </source>
</evidence>
<evidence type="ECO:0000259" key="7">
    <source>
        <dbReference type="PROSITE" id="PS50835"/>
    </source>
</evidence>
<dbReference type="InterPro" id="IPR051287">
    <property type="entry name" value="TCR_variable_region"/>
</dbReference>
<dbReference type="EMBL" id="WNYA01000001">
    <property type="protein sequence ID" value="KAG8596320.1"/>
    <property type="molecule type" value="Genomic_DNA"/>
</dbReference>
<reference evidence="8" key="1">
    <citation type="thesis" date="2020" institute="ProQuest LLC" country="789 East Eisenhower Parkway, Ann Arbor, MI, USA">
        <title>Comparative Genomics and Chromosome Evolution.</title>
        <authorList>
            <person name="Mudd A.B."/>
        </authorList>
    </citation>
    <scope>NUCLEOTIDE SEQUENCE</scope>
    <source>
        <strain evidence="8">237g6f4</strain>
        <tissue evidence="8">Blood</tissue>
    </source>
</reference>
<dbReference type="Pfam" id="PF07686">
    <property type="entry name" value="V-set"/>
    <property type="match status" value="1"/>
</dbReference>
<dbReference type="InterPro" id="IPR007110">
    <property type="entry name" value="Ig-like_dom"/>
</dbReference>
<feature type="domain" description="Ig-like" evidence="7">
    <location>
        <begin position="5"/>
        <end position="134"/>
    </location>
</feature>
<comment type="caution">
    <text evidence="8">The sequence shown here is derived from an EMBL/GenBank/DDBJ whole genome shotgun (WGS) entry which is preliminary data.</text>
</comment>
<keyword evidence="5" id="KW-0391">Immunity</keyword>
<dbReference type="GO" id="GO:0002250">
    <property type="term" value="P:adaptive immune response"/>
    <property type="evidence" value="ECO:0007669"/>
    <property type="project" value="UniProtKB-KW"/>
</dbReference>
<keyword evidence="5" id="KW-1279">T cell receptor</keyword>
<evidence type="ECO:0000256" key="5">
    <source>
        <dbReference type="ARBA" id="ARBA00043266"/>
    </source>
</evidence>
<dbReference type="InterPro" id="IPR013783">
    <property type="entry name" value="Ig-like_fold"/>
</dbReference>
<keyword evidence="9" id="KW-1185">Reference proteome</keyword>
<proteinExistence type="predicted"/>
<keyword evidence="2" id="KW-1064">Adaptive immunity</keyword>
<feature type="chain" id="PRO_5043608295" description="Ig-like domain-containing protein" evidence="6">
    <location>
        <begin position="25"/>
        <end position="140"/>
    </location>
</feature>
<gene>
    <name evidence="8" type="ORF">GDO81_001846</name>
</gene>
<dbReference type="AlphaFoldDB" id="A0AAV7DFT4"/>
<evidence type="ECO:0000256" key="4">
    <source>
        <dbReference type="ARBA" id="ARBA00023319"/>
    </source>
</evidence>
<evidence type="ECO:0000256" key="1">
    <source>
        <dbReference type="ARBA" id="ARBA00022729"/>
    </source>
</evidence>
<dbReference type="PANTHER" id="PTHR19367">
    <property type="entry name" value="T-CELL RECEPTOR ALPHA CHAIN V REGION"/>
    <property type="match status" value="1"/>
</dbReference>
<evidence type="ECO:0000313" key="9">
    <source>
        <dbReference type="Proteomes" id="UP000824782"/>
    </source>
</evidence>
<dbReference type="PANTHER" id="PTHR19367:SF18">
    <property type="entry name" value="T CELL RECEPTOR ALPHA VARIABLE 16"/>
    <property type="match status" value="1"/>
</dbReference>
<dbReference type="InterPro" id="IPR036179">
    <property type="entry name" value="Ig-like_dom_sf"/>
</dbReference>
<dbReference type="Gene3D" id="2.60.40.10">
    <property type="entry name" value="Immunoglobulins"/>
    <property type="match status" value="1"/>
</dbReference>
<evidence type="ECO:0000256" key="2">
    <source>
        <dbReference type="ARBA" id="ARBA00023130"/>
    </source>
</evidence>
<dbReference type="SUPFAM" id="SSF48726">
    <property type="entry name" value="Immunoglobulin"/>
    <property type="match status" value="1"/>
</dbReference>
<keyword evidence="4" id="KW-0393">Immunoglobulin domain</keyword>
<dbReference type="GO" id="GO:0042101">
    <property type="term" value="C:T cell receptor complex"/>
    <property type="evidence" value="ECO:0007669"/>
    <property type="project" value="UniProtKB-KW"/>
</dbReference>
<dbReference type="InterPro" id="IPR003599">
    <property type="entry name" value="Ig_sub"/>
</dbReference>
<dbReference type="SMART" id="SM00409">
    <property type="entry name" value="IG"/>
    <property type="match status" value="1"/>
</dbReference>
<evidence type="ECO:0000256" key="6">
    <source>
        <dbReference type="SAM" id="SignalP"/>
    </source>
</evidence>
<keyword evidence="3" id="KW-0675">Receptor</keyword>
<dbReference type="PROSITE" id="PS50835">
    <property type="entry name" value="IG_LIKE"/>
    <property type="match status" value="1"/>
</dbReference>
<name>A0AAV7DFT4_ENGPU</name>
<sequence>MMWPPSRTILPGLLLVILITGVLSDTQGSQDPDVNATEDQDVTLKCTHKISNARLLIWYKHIPGLALEICVHGFTSTTSIQNPRYSMTVDKSSLSTELHIRKVKGGDTAVYYCAVEDTVTQIHYSAVQESDTIIHSTEYA</sequence>
<dbReference type="InterPro" id="IPR013106">
    <property type="entry name" value="Ig_V-set"/>
</dbReference>
<dbReference type="Proteomes" id="UP000824782">
    <property type="component" value="Unassembled WGS sequence"/>
</dbReference>
<organism evidence="8 9">
    <name type="scientific">Engystomops pustulosus</name>
    <name type="common">Tungara frog</name>
    <name type="synonym">Physalaemus pustulosus</name>
    <dbReference type="NCBI Taxonomy" id="76066"/>
    <lineage>
        <taxon>Eukaryota</taxon>
        <taxon>Metazoa</taxon>
        <taxon>Chordata</taxon>
        <taxon>Craniata</taxon>
        <taxon>Vertebrata</taxon>
        <taxon>Euteleostomi</taxon>
        <taxon>Amphibia</taxon>
        <taxon>Batrachia</taxon>
        <taxon>Anura</taxon>
        <taxon>Neobatrachia</taxon>
        <taxon>Hyloidea</taxon>
        <taxon>Leptodactylidae</taxon>
        <taxon>Leiuperinae</taxon>
        <taxon>Engystomops</taxon>
    </lineage>
</organism>
<accession>A0AAV7DFT4</accession>